<reference evidence="2 3" key="1">
    <citation type="submission" date="2017-05" db="EMBL/GenBank/DDBJ databases">
        <authorList>
            <person name="Varghese N."/>
            <person name="Submissions S."/>
        </authorList>
    </citation>
    <scope>NUCLEOTIDE SEQUENCE [LARGE SCALE GENOMIC DNA]</scope>
    <source>
        <strain evidence="2 3">DSM 26001</strain>
    </source>
</reference>
<evidence type="ECO:0000313" key="3">
    <source>
        <dbReference type="Proteomes" id="UP001158049"/>
    </source>
</evidence>
<feature type="transmembrane region" description="Helical" evidence="1">
    <location>
        <begin position="438"/>
        <end position="463"/>
    </location>
</feature>
<feature type="transmembrane region" description="Helical" evidence="1">
    <location>
        <begin position="274"/>
        <end position="296"/>
    </location>
</feature>
<dbReference type="Pfam" id="PF13795">
    <property type="entry name" value="HupE_UreJ_2"/>
    <property type="match status" value="1"/>
</dbReference>
<feature type="transmembrane region" description="Helical" evidence="1">
    <location>
        <begin position="362"/>
        <end position="389"/>
    </location>
</feature>
<evidence type="ECO:0000313" key="2">
    <source>
        <dbReference type="EMBL" id="SMP77319.1"/>
    </source>
</evidence>
<keyword evidence="3" id="KW-1185">Reference proteome</keyword>
<organism evidence="2 3">
    <name type="scientific">Noviherbaspirillum suwonense</name>
    <dbReference type="NCBI Taxonomy" id="1224511"/>
    <lineage>
        <taxon>Bacteria</taxon>
        <taxon>Pseudomonadati</taxon>
        <taxon>Pseudomonadota</taxon>
        <taxon>Betaproteobacteria</taxon>
        <taxon>Burkholderiales</taxon>
        <taxon>Oxalobacteraceae</taxon>
        <taxon>Noviherbaspirillum</taxon>
    </lineage>
</organism>
<feature type="transmembrane region" description="Helical" evidence="1">
    <location>
        <begin position="332"/>
        <end position="350"/>
    </location>
</feature>
<dbReference type="EMBL" id="FXUL01000026">
    <property type="protein sequence ID" value="SMP77319.1"/>
    <property type="molecule type" value="Genomic_DNA"/>
</dbReference>
<dbReference type="Proteomes" id="UP001158049">
    <property type="component" value="Unassembled WGS sequence"/>
</dbReference>
<sequence>MTIVAVVTDATLCHVTREARFAPSHAIRLAQALAGSLKLLLACAVLILLSPAGPAQAHDVPGEFRAHALVKPEAARLQVLVRVPLSLLLNIDLPKKGPGYIDLAQADAGVERAAAAIDKVLEIYEDDQRLSSAGRQARISPPSDRAFDRFDSARDLVQGPKLPDDAYVFWNQGYFDTLVEYPIRSDKSRFSLRFNVAPGLKDRLKYDLRYIEPDGAVHAYDLSGETGLLALDPRWYQAASTFIGSGFRHILDGPDHLLFLLCLILPFRRIDWNLAGVITAFTVGHSITLIAAAYHFVPAGSWFAPLVEFLIAASILYMAVENVLTPNLTRRWLYSGLFGLVHGFGFSFILQSQLQFAGSHLLVSLLAFNVGIEIGQLLVLVLAMSLLTLLYRSHAGSRRPLTIAICLFVGHTAWHWMGERGEAVLKADWPGFGEVFTALSPFAAIVLSVGVLGGLAVLLLRLYRQQGKT</sequence>
<keyword evidence="1" id="KW-0472">Membrane</keyword>
<feature type="transmembrane region" description="Helical" evidence="1">
    <location>
        <begin position="302"/>
        <end position="320"/>
    </location>
</feature>
<keyword evidence="1" id="KW-0812">Transmembrane</keyword>
<keyword evidence="1" id="KW-1133">Transmembrane helix</keyword>
<dbReference type="RefSeq" id="WP_283444925.1">
    <property type="nucleotide sequence ID" value="NZ_FXUL01000026.1"/>
</dbReference>
<evidence type="ECO:0000256" key="1">
    <source>
        <dbReference type="SAM" id="Phobius"/>
    </source>
</evidence>
<dbReference type="InterPro" id="IPR032809">
    <property type="entry name" value="Put_HupE_UreJ"/>
</dbReference>
<protein>
    <submittedName>
        <fullName evidence="2">HupE / UreJ protein</fullName>
    </submittedName>
</protein>
<proteinExistence type="predicted"/>
<gene>
    <name evidence="2" type="ORF">SAMN06295970_12657</name>
</gene>
<accession>A0ABY1QPL1</accession>
<name>A0ABY1QPL1_9BURK</name>
<comment type="caution">
    <text evidence="2">The sequence shown here is derived from an EMBL/GenBank/DDBJ whole genome shotgun (WGS) entry which is preliminary data.</text>
</comment>
<feature type="transmembrane region" description="Helical" evidence="1">
    <location>
        <begin position="401"/>
        <end position="418"/>
    </location>
</feature>